<proteinExistence type="predicted"/>
<keyword evidence="1" id="KW-0812">Transmembrane</keyword>
<comment type="caution">
    <text evidence="3">The sequence shown here is derived from an EMBL/GenBank/DDBJ whole genome shotgun (WGS) entry which is preliminary data.</text>
</comment>
<dbReference type="AlphaFoldDB" id="B4CVX1"/>
<keyword evidence="4" id="KW-1185">Reference proteome</keyword>
<feature type="transmembrane region" description="Helical" evidence="1">
    <location>
        <begin position="152"/>
        <end position="172"/>
    </location>
</feature>
<evidence type="ECO:0000313" key="4">
    <source>
        <dbReference type="Proteomes" id="UP000005824"/>
    </source>
</evidence>
<evidence type="ECO:0000259" key="2">
    <source>
        <dbReference type="Pfam" id="PF14237"/>
    </source>
</evidence>
<dbReference type="RefSeq" id="WP_006978135.1">
    <property type="nucleotide sequence ID" value="NZ_ABVL01000002.1"/>
</dbReference>
<organism evidence="3 4">
    <name type="scientific">Chthoniobacter flavus Ellin428</name>
    <dbReference type="NCBI Taxonomy" id="497964"/>
    <lineage>
        <taxon>Bacteria</taxon>
        <taxon>Pseudomonadati</taxon>
        <taxon>Verrucomicrobiota</taxon>
        <taxon>Spartobacteria</taxon>
        <taxon>Chthoniobacterales</taxon>
        <taxon>Chthoniobacteraceae</taxon>
        <taxon>Chthoniobacter</taxon>
    </lineage>
</organism>
<sequence length="265" mass="28557">MNWYYVNGKDRLGPVDDAELQRLSQQNVVRGDTLVWRDGMAGWQPHRDVAVATIPTAAGSVVCAACGRTVSDAESFTLSGLTYCAGCKPQVMQRVIEGQALPAGDAEELRKAHIKHEASVKSIGLLYYIGGVALALLGLTQILTVLSGKGQPTGLVLGVVFIIMSVLEFIGGTGIRRLRPWSRVVVGIVSGLGLLGFPVGTLINAYILYLVFSKKGAMLFTPEYHAAIAKTPHVRYRTSIIVWILLGFILLLIVIGLTAVLFSKH</sequence>
<dbReference type="InParanoid" id="B4CVX1"/>
<reference evidence="3 4" key="1">
    <citation type="journal article" date="2011" name="J. Bacteriol.">
        <title>Genome sequence of Chthoniobacter flavus Ellin428, an aerobic heterotrophic soil bacterium.</title>
        <authorList>
            <person name="Kant R."/>
            <person name="van Passel M.W."/>
            <person name="Palva A."/>
            <person name="Lucas S."/>
            <person name="Lapidus A."/>
            <person name="Glavina Del Rio T."/>
            <person name="Dalin E."/>
            <person name="Tice H."/>
            <person name="Bruce D."/>
            <person name="Goodwin L."/>
            <person name="Pitluck S."/>
            <person name="Larimer F.W."/>
            <person name="Land M.L."/>
            <person name="Hauser L."/>
            <person name="Sangwan P."/>
            <person name="de Vos W.M."/>
            <person name="Janssen P.H."/>
            <person name="Smidt H."/>
        </authorList>
    </citation>
    <scope>NUCLEOTIDE SEQUENCE [LARGE SCALE GENOMIC DNA]</scope>
    <source>
        <strain evidence="3 4">Ellin428</strain>
    </source>
</reference>
<dbReference type="EMBL" id="ABVL01000002">
    <property type="protein sequence ID" value="EDY21563.1"/>
    <property type="molecule type" value="Genomic_DNA"/>
</dbReference>
<dbReference type="Proteomes" id="UP000005824">
    <property type="component" value="Unassembled WGS sequence"/>
</dbReference>
<gene>
    <name evidence="3" type="ORF">CfE428DRAFT_0808</name>
</gene>
<dbReference type="eggNOG" id="COG1714">
    <property type="taxonomic scope" value="Bacteria"/>
</dbReference>
<feature type="transmembrane region" description="Helical" evidence="1">
    <location>
        <begin position="184"/>
        <end position="212"/>
    </location>
</feature>
<dbReference type="STRING" id="497964.CfE428DRAFT_0808"/>
<keyword evidence="1" id="KW-0472">Membrane</keyword>
<evidence type="ECO:0000256" key="1">
    <source>
        <dbReference type="SAM" id="Phobius"/>
    </source>
</evidence>
<evidence type="ECO:0000313" key="3">
    <source>
        <dbReference type="EMBL" id="EDY21563.1"/>
    </source>
</evidence>
<accession>B4CVX1</accession>
<feature type="transmembrane region" description="Helical" evidence="1">
    <location>
        <begin position="240"/>
        <end position="262"/>
    </location>
</feature>
<dbReference type="InterPro" id="IPR025640">
    <property type="entry name" value="GYF_2"/>
</dbReference>
<protein>
    <recommendedName>
        <fullName evidence="2">GYF domain-containing protein</fullName>
    </recommendedName>
</protein>
<keyword evidence="1" id="KW-1133">Transmembrane helix</keyword>
<feature type="transmembrane region" description="Helical" evidence="1">
    <location>
        <begin position="125"/>
        <end position="146"/>
    </location>
</feature>
<name>B4CVX1_9BACT</name>
<dbReference type="Pfam" id="PF14237">
    <property type="entry name" value="GYF_2"/>
    <property type="match status" value="1"/>
</dbReference>
<feature type="domain" description="GYF" evidence="2">
    <location>
        <begin position="3"/>
        <end position="50"/>
    </location>
</feature>